<accession>A0A6A6AG15</accession>
<reference evidence="1" key="1">
    <citation type="journal article" date="2020" name="Stud. Mycol.">
        <title>101 Dothideomycetes genomes: a test case for predicting lifestyles and emergence of pathogens.</title>
        <authorList>
            <person name="Haridas S."/>
            <person name="Albert R."/>
            <person name="Binder M."/>
            <person name="Bloem J."/>
            <person name="Labutti K."/>
            <person name="Salamov A."/>
            <person name="Andreopoulos B."/>
            <person name="Baker S."/>
            <person name="Barry K."/>
            <person name="Bills G."/>
            <person name="Bluhm B."/>
            <person name="Cannon C."/>
            <person name="Castanera R."/>
            <person name="Culley D."/>
            <person name="Daum C."/>
            <person name="Ezra D."/>
            <person name="Gonzalez J."/>
            <person name="Henrissat B."/>
            <person name="Kuo A."/>
            <person name="Liang C."/>
            <person name="Lipzen A."/>
            <person name="Lutzoni F."/>
            <person name="Magnuson J."/>
            <person name="Mondo S."/>
            <person name="Nolan M."/>
            <person name="Ohm R."/>
            <person name="Pangilinan J."/>
            <person name="Park H.-J."/>
            <person name="Ramirez L."/>
            <person name="Alfaro M."/>
            <person name="Sun H."/>
            <person name="Tritt A."/>
            <person name="Yoshinaga Y."/>
            <person name="Zwiers L.-H."/>
            <person name="Turgeon B."/>
            <person name="Goodwin S."/>
            <person name="Spatafora J."/>
            <person name="Crous P."/>
            <person name="Grigoriev I."/>
        </authorList>
    </citation>
    <scope>NUCLEOTIDE SEQUENCE</scope>
    <source>
        <strain evidence="1">CBS 119687</strain>
    </source>
</reference>
<protein>
    <submittedName>
        <fullName evidence="1">Uncharacterized protein</fullName>
    </submittedName>
</protein>
<keyword evidence="2" id="KW-1185">Reference proteome</keyword>
<organism evidence="1 2">
    <name type="scientific">Dothidotthia symphoricarpi CBS 119687</name>
    <dbReference type="NCBI Taxonomy" id="1392245"/>
    <lineage>
        <taxon>Eukaryota</taxon>
        <taxon>Fungi</taxon>
        <taxon>Dikarya</taxon>
        <taxon>Ascomycota</taxon>
        <taxon>Pezizomycotina</taxon>
        <taxon>Dothideomycetes</taxon>
        <taxon>Pleosporomycetidae</taxon>
        <taxon>Pleosporales</taxon>
        <taxon>Dothidotthiaceae</taxon>
        <taxon>Dothidotthia</taxon>
    </lineage>
</organism>
<name>A0A6A6AG15_9PLEO</name>
<evidence type="ECO:0000313" key="2">
    <source>
        <dbReference type="Proteomes" id="UP000799771"/>
    </source>
</evidence>
<dbReference type="EMBL" id="ML977505">
    <property type="protein sequence ID" value="KAF2130065.1"/>
    <property type="molecule type" value="Genomic_DNA"/>
</dbReference>
<dbReference type="Proteomes" id="UP000799771">
    <property type="component" value="Unassembled WGS sequence"/>
</dbReference>
<dbReference type="RefSeq" id="XP_033524452.1">
    <property type="nucleotide sequence ID" value="XM_033670414.1"/>
</dbReference>
<dbReference type="GeneID" id="54410846"/>
<dbReference type="OrthoDB" id="3786647at2759"/>
<gene>
    <name evidence="1" type="ORF">P153DRAFT_385302</name>
</gene>
<dbReference type="AlphaFoldDB" id="A0A6A6AG15"/>
<evidence type="ECO:0000313" key="1">
    <source>
        <dbReference type="EMBL" id="KAF2130065.1"/>
    </source>
</evidence>
<proteinExistence type="predicted"/>
<sequence>MSISTDMFLTPPLARLYLSHAGGDVARAKPLLARPQYGVARWSVRSPRRPRIGRRTWCRGLVGYSTLNHCFRTLTYLPRRMLDDTTAMLKLDTHNMPLLRSITTKIMTVISPSSSPTTSPTSSVSSFEVVSGRKAGGMNASRPDVYMRNDSFMHEEMVKAVEKTEKKNRRISRFREELDVGDE</sequence>